<dbReference type="EMBL" id="JACHEB010000005">
    <property type="protein sequence ID" value="MBB5329199.1"/>
    <property type="molecule type" value="Genomic_DNA"/>
</dbReference>
<name>A0A9X0U4B1_9BACT</name>
<proteinExistence type="predicted"/>
<feature type="compositionally biased region" description="Low complexity" evidence="1">
    <location>
        <begin position="170"/>
        <end position="187"/>
    </location>
</feature>
<dbReference type="AlphaFoldDB" id="A0A9X0U4B1"/>
<protein>
    <submittedName>
        <fullName evidence="2">Uncharacterized protein</fullName>
    </submittedName>
</protein>
<organism evidence="2 3">
    <name type="scientific">Tunturiibacter gelidiferens</name>
    <dbReference type="NCBI Taxonomy" id="3069689"/>
    <lineage>
        <taxon>Bacteria</taxon>
        <taxon>Pseudomonadati</taxon>
        <taxon>Acidobacteriota</taxon>
        <taxon>Terriglobia</taxon>
        <taxon>Terriglobales</taxon>
        <taxon>Acidobacteriaceae</taxon>
        <taxon>Tunturiibacter</taxon>
    </lineage>
</organism>
<feature type="region of interest" description="Disordered" evidence="1">
    <location>
        <begin position="1"/>
        <end position="20"/>
    </location>
</feature>
<evidence type="ECO:0000256" key="1">
    <source>
        <dbReference type="SAM" id="MobiDB-lite"/>
    </source>
</evidence>
<gene>
    <name evidence="2" type="ORF">HDF14_002815</name>
</gene>
<evidence type="ECO:0000313" key="2">
    <source>
        <dbReference type="EMBL" id="MBB5329199.1"/>
    </source>
</evidence>
<evidence type="ECO:0000313" key="3">
    <source>
        <dbReference type="Proteomes" id="UP000535182"/>
    </source>
</evidence>
<dbReference type="Proteomes" id="UP000535182">
    <property type="component" value="Unassembled WGS sequence"/>
</dbReference>
<reference evidence="2 3" key="1">
    <citation type="submission" date="2020-08" db="EMBL/GenBank/DDBJ databases">
        <title>Genomic Encyclopedia of Type Strains, Phase IV (KMG-V): Genome sequencing to study the core and pangenomes of soil and plant-associated prokaryotes.</title>
        <authorList>
            <person name="Whitman W."/>
        </authorList>
    </citation>
    <scope>NUCLEOTIDE SEQUENCE [LARGE SCALE GENOMIC DNA]</scope>
    <source>
        <strain evidence="2 3">X5P2</strain>
    </source>
</reference>
<sequence length="325" mass="36019">MDTNKVSPKPPSTTKTPSAEFRWKTPKYARVEPGVYDATVKAVIAPEWSGRYKRWIVKVVFKLPDGQEVTLFVNMGSDPADPSIAPNSNYQKWWTAANGAPPRDDEELRPDVFMRGQIFRVEVTAAEAYSKVTAIVAVNPHEVESELEGEGEGELEDEAELEGDLNTKTSGSNSGSLSPSPSPSSSPNKERVLSPPAASEPKAIVLNNVSPTAQSASADDSLTFHEALSQSASSFQDENHWELSAYLEFWNAACPRFKRAQVTDRRVAKLQTLIGDGMTTQGFMEAVRKAVSSELCKRHRLTFEWFISDHNWRDGRFVCAYLNNC</sequence>
<keyword evidence="3" id="KW-1185">Reference proteome</keyword>
<dbReference type="RefSeq" id="WP_183977414.1">
    <property type="nucleotide sequence ID" value="NZ_JACHEB010000005.1"/>
</dbReference>
<comment type="caution">
    <text evidence="2">The sequence shown here is derived from an EMBL/GenBank/DDBJ whole genome shotgun (WGS) entry which is preliminary data.</text>
</comment>
<feature type="compositionally biased region" description="Acidic residues" evidence="1">
    <location>
        <begin position="145"/>
        <end position="163"/>
    </location>
</feature>
<accession>A0A9X0U4B1</accession>
<feature type="region of interest" description="Disordered" evidence="1">
    <location>
        <begin position="143"/>
        <end position="197"/>
    </location>
</feature>